<evidence type="ECO:0000313" key="1">
    <source>
        <dbReference type="EMBL" id="CAA6815998.1"/>
    </source>
</evidence>
<dbReference type="SUPFAM" id="SSF46458">
    <property type="entry name" value="Globin-like"/>
    <property type="match status" value="1"/>
</dbReference>
<sequence>MMVKMEKELYKSMNAQNIEELVHAFYAKVLKDPLLAPIFIKKLGDHIETPQWKTHLKLIVEFWKFVALGYDDYTNDPLKPHLGLEGLSREAFGQWLKLFHETTYETYVPFAGNYLKDKSIEIAENFMRKLEI</sequence>
<organism evidence="1">
    <name type="scientific">uncultured Sulfurovum sp</name>
    <dbReference type="NCBI Taxonomy" id="269237"/>
    <lineage>
        <taxon>Bacteria</taxon>
        <taxon>Pseudomonadati</taxon>
        <taxon>Campylobacterota</taxon>
        <taxon>Epsilonproteobacteria</taxon>
        <taxon>Campylobacterales</taxon>
        <taxon>Sulfurovaceae</taxon>
        <taxon>Sulfurovum</taxon>
        <taxon>environmental samples</taxon>
    </lineage>
</organism>
<dbReference type="CDD" id="cd08916">
    <property type="entry name" value="TrHb3_P"/>
    <property type="match status" value="1"/>
</dbReference>
<dbReference type="GO" id="GO:0019825">
    <property type="term" value="F:oxygen binding"/>
    <property type="evidence" value="ECO:0007669"/>
    <property type="project" value="InterPro"/>
</dbReference>
<dbReference type="AlphaFoldDB" id="A0A6S6TM80"/>
<dbReference type="EMBL" id="CACVAU010000048">
    <property type="protein sequence ID" value="CAA6815998.1"/>
    <property type="molecule type" value="Genomic_DNA"/>
</dbReference>
<name>A0A6S6TM80_9BACT</name>
<accession>A0A6S6TM80</accession>
<reference evidence="1" key="1">
    <citation type="submission" date="2020-01" db="EMBL/GenBank/DDBJ databases">
        <authorList>
            <person name="Meier V. D."/>
            <person name="Meier V D."/>
        </authorList>
    </citation>
    <scope>NUCLEOTIDE SEQUENCE</scope>
    <source>
        <strain evidence="1">HLG_WM_MAG_05</strain>
    </source>
</reference>
<dbReference type="InterPro" id="IPR012292">
    <property type="entry name" value="Globin/Proto"/>
</dbReference>
<gene>
    <name evidence="1" type="ORF">HELGO_WM16750</name>
</gene>
<dbReference type="InterPro" id="IPR009050">
    <property type="entry name" value="Globin-like_sf"/>
</dbReference>
<dbReference type="Gene3D" id="1.10.490.10">
    <property type="entry name" value="Globins"/>
    <property type="match status" value="1"/>
</dbReference>
<proteinExistence type="predicted"/>
<dbReference type="GO" id="GO:0020037">
    <property type="term" value="F:heme binding"/>
    <property type="evidence" value="ECO:0007669"/>
    <property type="project" value="InterPro"/>
</dbReference>
<protein>
    <submittedName>
        <fullName evidence="1">Globin</fullName>
    </submittedName>
</protein>